<dbReference type="Proteomes" id="UP000004095">
    <property type="component" value="Unassembled WGS sequence"/>
</dbReference>
<gene>
    <name evidence="2" type="ORF">M23134_06987</name>
</gene>
<feature type="transmembrane region" description="Helical" evidence="1">
    <location>
        <begin position="24"/>
        <end position="50"/>
    </location>
</feature>
<dbReference type="EMBL" id="AAWS01000066">
    <property type="protein sequence ID" value="EAY24584.1"/>
    <property type="molecule type" value="Genomic_DNA"/>
</dbReference>
<evidence type="ECO:0000256" key="1">
    <source>
        <dbReference type="SAM" id="Phobius"/>
    </source>
</evidence>
<sequence>MKEQQEYVETLTEIRSLMEKSSRFLSLSGLSGIFAGVFALLGAGAAFVYLKAPYADYYTRAINADDSINIDFLTFFIIDALSVLVLSLSAGVYFTWRKAKRKGLKLMPKPAVRLFWNLMIPLATGGLFCVVLGYHGYFALVAPCTLIFYGLALVNGSRYTLNEIRYLGITEIALGLISSFLIGYGLLFWAIGFGVLHIVYGALMWYRHER</sequence>
<evidence type="ECO:0000313" key="3">
    <source>
        <dbReference type="Proteomes" id="UP000004095"/>
    </source>
</evidence>
<reference evidence="2 3" key="1">
    <citation type="submission" date="2007-01" db="EMBL/GenBank/DDBJ databases">
        <authorList>
            <person name="Haygood M."/>
            <person name="Podell S."/>
            <person name="Anderson C."/>
            <person name="Hopkinson B."/>
            <person name="Roe K."/>
            <person name="Barbeau K."/>
            <person name="Gaasterland T."/>
            <person name="Ferriera S."/>
            <person name="Johnson J."/>
            <person name="Kravitz S."/>
            <person name="Beeson K."/>
            <person name="Sutton G."/>
            <person name="Rogers Y.-H."/>
            <person name="Friedman R."/>
            <person name="Frazier M."/>
            <person name="Venter J.C."/>
        </authorList>
    </citation>
    <scope>NUCLEOTIDE SEQUENCE [LARGE SCALE GENOMIC DNA]</scope>
    <source>
        <strain evidence="2 3">ATCC 23134</strain>
    </source>
</reference>
<feature type="transmembrane region" description="Helical" evidence="1">
    <location>
        <begin position="70"/>
        <end position="94"/>
    </location>
</feature>
<keyword evidence="1" id="KW-0472">Membrane</keyword>
<comment type="caution">
    <text evidence="2">The sequence shown here is derived from an EMBL/GenBank/DDBJ whole genome shotgun (WGS) entry which is preliminary data.</text>
</comment>
<keyword evidence="1" id="KW-0812">Transmembrane</keyword>
<protein>
    <recommendedName>
        <fullName evidence="4">Brp/Blh family beta-carotene 15,15'-monooxygenase</fullName>
    </recommendedName>
</protein>
<keyword evidence="3" id="KW-1185">Reference proteome</keyword>
<dbReference type="OrthoDB" id="1120881at2"/>
<dbReference type="RefSeq" id="WP_002704620.1">
    <property type="nucleotide sequence ID" value="NZ_AAWS01000066.1"/>
</dbReference>
<feature type="transmembrane region" description="Helical" evidence="1">
    <location>
        <begin position="114"/>
        <end position="134"/>
    </location>
</feature>
<feature type="transmembrane region" description="Helical" evidence="1">
    <location>
        <begin position="140"/>
        <end position="157"/>
    </location>
</feature>
<dbReference type="eggNOG" id="COG3127">
    <property type="taxonomic scope" value="Bacteria"/>
</dbReference>
<dbReference type="AlphaFoldDB" id="A1ZYK0"/>
<organism evidence="2 3">
    <name type="scientific">Microscilla marina ATCC 23134</name>
    <dbReference type="NCBI Taxonomy" id="313606"/>
    <lineage>
        <taxon>Bacteria</taxon>
        <taxon>Pseudomonadati</taxon>
        <taxon>Bacteroidota</taxon>
        <taxon>Cytophagia</taxon>
        <taxon>Cytophagales</taxon>
        <taxon>Microscillaceae</taxon>
        <taxon>Microscilla</taxon>
    </lineage>
</organism>
<accession>A1ZYK0</accession>
<proteinExistence type="predicted"/>
<keyword evidence="1" id="KW-1133">Transmembrane helix</keyword>
<evidence type="ECO:0000313" key="2">
    <source>
        <dbReference type="EMBL" id="EAY24584.1"/>
    </source>
</evidence>
<evidence type="ECO:0008006" key="4">
    <source>
        <dbReference type="Google" id="ProtNLM"/>
    </source>
</evidence>
<name>A1ZYK0_MICM2</name>